<evidence type="ECO:0000259" key="4">
    <source>
        <dbReference type="PROSITE" id="PS50801"/>
    </source>
</evidence>
<evidence type="ECO:0000256" key="3">
    <source>
        <dbReference type="SAM" id="MobiDB-lite"/>
    </source>
</evidence>
<dbReference type="CDD" id="cd07043">
    <property type="entry name" value="STAS_anti-anti-sigma_factors"/>
    <property type="match status" value="1"/>
</dbReference>
<keyword evidence="6" id="KW-1185">Reference proteome</keyword>
<evidence type="ECO:0000256" key="1">
    <source>
        <dbReference type="ARBA" id="ARBA00009013"/>
    </source>
</evidence>
<dbReference type="PANTHER" id="PTHR33495">
    <property type="entry name" value="ANTI-SIGMA FACTOR ANTAGONIST TM_1081-RELATED-RELATED"/>
    <property type="match status" value="1"/>
</dbReference>
<sequence length="155" mass="15999">MYVSGPRARLTVESASDRDAVVVRLAGEIDAGTVHLLGEELRRVWETPGLAVIVVDAARVEFCDSRGLSELITAMQRGQASDVPFLLAGVHGVLRRVLTITGLRNVFERHPTVAAALESVRGPAAAGGPADTGAAGGAGGRDGDADGLFEAAGDR</sequence>
<dbReference type="PANTHER" id="PTHR33495:SF2">
    <property type="entry name" value="ANTI-SIGMA FACTOR ANTAGONIST TM_1081-RELATED"/>
    <property type="match status" value="1"/>
</dbReference>
<evidence type="ECO:0000313" key="6">
    <source>
        <dbReference type="Proteomes" id="UP000674234"/>
    </source>
</evidence>
<dbReference type="InterPro" id="IPR036513">
    <property type="entry name" value="STAS_dom_sf"/>
</dbReference>
<proteinExistence type="inferred from homology"/>
<dbReference type="Pfam" id="PF01740">
    <property type="entry name" value="STAS"/>
    <property type="match status" value="1"/>
</dbReference>
<comment type="similarity">
    <text evidence="1 2">Belongs to the anti-sigma-factor antagonist family.</text>
</comment>
<reference evidence="5" key="1">
    <citation type="submission" date="2021-02" db="EMBL/GenBank/DDBJ databases">
        <title>Draft genome sequence of Microbispora sp. RL4-1S isolated from rice leaves in Thailand.</title>
        <authorList>
            <person name="Muangham S."/>
            <person name="Duangmal K."/>
        </authorList>
    </citation>
    <scope>NUCLEOTIDE SEQUENCE</scope>
    <source>
        <strain evidence="5">RL4-1S</strain>
    </source>
</reference>
<dbReference type="RefSeq" id="WP_210158373.1">
    <property type="nucleotide sequence ID" value="NZ_JAFCNB010000017.1"/>
</dbReference>
<feature type="compositionally biased region" description="Low complexity" evidence="3">
    <location>
        <begin position="122"/>
        <end position="133"/>
    </location>
</feature>
<dbReference type="GO" id="GO:0043856">
    <property type="term" value="F:anti-sigma factor antagonist activity"/>
    <property type="evidence" value="ECO:0007669"/>
    <property type="project" value="InterPro"/>
</dbReference>
<dbReference type="InterPro" id="IPR003658">
    <property type="entry name" value="Anti-sigma_ant"/>
</dbReference>
<organism evidence="5 6">
    <name type="scientific">Microbispora oryzae</name>
    <dbReference type="NCBI Taxonomy" id="2806554"/>
    <lineage>
        <taxon>Bacteria</taxon>
        <taxon>Bacillati</taxon>
        <taxon>Actinomycetota</taxon>
        <taxon>Actinomycetes</taxon>
        <taxon>Streptosporangiales</taxon>
        <taxon>Streptosporangiaceae</taxon>
        <taxon>Microbispora</taxon>
    </lineage>
</organism>
<feature type="region of interest" description="Disordered" evidence="3">
    <location>
        <begin position="122"/>
        <end position="155"/>
    </location>
</feature>
<comment type="caution">
    <text evidence="5">The sequence shown here is derived from an EMBL/GenBank/DDBJ whole genome shotgun (WGS) entry which is preliminary data.</text>
</comment>
<dbReference type="InterPro" id="IPR002645">
    <property type="entry name" value="STAS_dom"/>
</dbReference>
<evidence type="ECO:0000313" key="5">
    <source>
        <dbReference type="EMBL" id="MBP2707091.1"/>
    </source>
</evidence>
<name>A0A940WTZ6_9ACTN</name>
<protein>
    <recommendedName>
        <fullName evidence="2">Anti-sigma factor antagonist</fullName>
    </recommendedName>
</protein>
<dbReference type="PROSITE" id="PS50801">
    <property type="entry name" value="STAS"/>
    <property type="match status" value="1"/>
</dbReference>
<dbReference type="Proteomes" id="UP000674234">
    <property type="component" value="Unassembled WGS sequence"/>
</dbReference>
<dbReference type="SUPFAM" id="SSF52091">
    <property type="entry name" value="SpoIIaa-like"/>
    <property type="match status" value="1"/>
</dbReference>
<dbReference type="NCBIfam" id="TIGR00377">
    <property type="entry name" value="ant_ant_sig"/>
    <property type="match status" value="1"/>
</dbReference>
<gene>
    <name evidence="5" type="ORF">JOL79_25220</name>
</gene>
<evidence type="ECO:0000256" key="2">
    <source>
        <dbReference type="RuleBase" id="RU003749"/>
    </source>
</evidence>
<dbReference type="AlphaFoldDB" id="A0A940WTZ6"/>
<feature type="domain" description="STAS" evidence="4">
    <location>
        <begin position="10"/>
        <end position="120"/>
    </location>
</feature>
<dbReference type="EMBL" id="JAFCNB010000017">
    <property type="protein sequence ID" value="MBP2707091.1"/>
    <property type="molecule type" value="Genomic_DNA"/>
</dbReference>
<dbReference type="Gene3D" id="3.30.750.24">
    <property type="entry name" value="STAS domain"/>
    <property type="match status" value="1"/>
</dbReference>
<accession>A0A940WTZ6</accession>